<dbReference type="SMART" id="SM00034">
    <property type="entry name" value="CLECT"/>
    <property type="match status" value="1"/>
</dbReference>
<feature type="signal peptide" evidence="1">
    <location>
        <begin position="1"/>
        <end position="21"/>
    </location>
</feature>
<dbReference type="SUPFAM" id="SSF49265">
    <property type="entry name" value="Fibronectin type III"/>
    <property type="match status" value="1"/>
</dbReference>
<dbReference type="VEuPathDB" id="VectorBase:BGLAX_045669"/>
<protein>
    <recommendedName>
        <fullName evidence="2">C-type lectin domain-containing protein</fullName>
    </recommendedName>
</protein>
<dbReference type="InterPro" id="IPR036116">
    <property type="entry name" value="FN3_sf"/>
</dbReference>
<organism evidence="3 4">
    <name type="scientific">Biomphalaria glabrata</name>
    <name type="common">Bloodfluke planorb</name>
    <name type="synonym">Freshwater snail</name>
    <dbReference type="NCBI Taxonomy" id="6526"/>
    <lineage>
        <taxon>Eukaryota</taxon>
        <taxon>Metazoa</taxon>
        <taxon>Spiralia</taxon>
        <taxon>Lophotrochozoa</taxon>
        <taxon>Mollusca</taxon>
        <taxon>Gastropoda</taxon>
        <taxon>Heterobranchia</taxon>
        <taxon>Euthyneura</taxon>
        <taxon>Panpulmonata</taxon>
        <taxon>Hygrophila</taxon>
        <taxon>Lymnaeoidea</taxon>
        <taxon>Planorbidae</taxon>
        <taxon>Biomphalaria</taxon>
    </lineage>
</organism>
<feature type="chain" id="PRO_5013039247" description="C-type lectin domain-containing protein" evidence="1">
    <location>
        <begin position="22"/>
        <end position="445"/>
    </location>
</feature>
<evidence type="ECO:0000313" key="3">
    <source>
        <dbReference type="EnsemblMetazoa" id="BGLB012218-PB"/>
    </source>
</evidence>
<evidence type="ECO:0000256" key="1">
    <source>
        <dbReference type="SAM" id="SignalP"/>
    </source>
</evidence>
<dbReference type="AlphaFoldDB" id="A0A2C9K2Y0"/>
<name>A0A2C9K2Y0_BIOGL</name>
<evidence type="ECO:0000313" key="4">
    <source>
        <dbReference type="Proteomes" id="UP000076420"/>
    </source>
</evidence>
<dbReference type="EnsemblMetazoa" id="BGLB012218-RB">
    <property type="protein sequence ID" value="BGLB012218-PB"/>
    <property type="gene ID" value="BGLB012218"/>
</dbReference>
<dbReference type="CDD" id="cd00037">
    <property type="entry name" value="CLECT"/>
    <property type="match status" value="1"/>
</dbReference>
<accession>A0A2C9K2Y0</accession>
<dbReference type="PROSITE" id="PS50041">
    <property type="entry name" value="C_TYPE_LECTIN_2"/>
    <property type="match status" value="1"/>
</dbReference>
<dbReference type="Pfam" id="PF00059">
    <property type="entry name" value="Lectin_C"/>
    <property type="match status" value="1"/>
</dbReference>
<dbReference type="SUPFAM" id="SSF56436">
    <property type="entry name" value="C-type lectin-like"/>
    <property type="match status" value="1"/>
</dbReference>
<gene>
    <name evidence="3" type="primary">106079199</name>
</gene>
<feature type="domain" description="C-type lectin" evidence="2">
    <location>
        <begin position="33"/>
        <end position="129"/>
    </location>
</feature>
<proteinExistence type="predicted"/>
<dbReference type="VEuPathDB" id="VectorBase:BGLB012218"/>
<evidence type="ECO:0000259" key="2">
    <source>
        <dbReference type="PROSITE" id="PS50041"/>
    </source>
</evidence>
<dbReference type="InterPro" id="IPR016186">
    <property type="entry name" value="C-type_lectin-like/link_sf"/>
</dbReference>
<dbReference type="InterPro" id="IPR001304">
    <property type="entry name" value="C-type_lectin-like"/>
</dbReference>
<dbReference type="InterPro" id="IPR016187">
    <property type="entry name" value="CTDL_fold"/>
</dbReference>
<reference evidence="3" key="1">
    <citation type="submission" date="2020-05" db="UniProtKB">
        <authorList>
            <consortium name="EnsemblMetazoa"/>
        </authorList>
    </citation>
    <scope>IDENTIFICATION</scope>
    <source>
        <strain evidence="3">BB02</strain>
    </source>
</reference>
<dbReference type="KEGG" id="bgt:106079199"/>
<keyword evidence="1" id="KW-0732">Signal</keyword>
<dbReference type="Proteomes" id="UP000076420">
    <property type="component" value="Unassembled WGS sequence"/>
</dbReference>
<sequence length="445" mass="50511">MEKHFLLWITFTVSTMSVLESKLCEDRLTYHAHTHTCIGVIEKLKTYADAELFCKNFSGGHLVHIFDQETATFVRGLLKNSKIHAFIGHKLKNKNYPWGDTSKNLTYFGWGATPSHSHSYVVITRRGWKTWSGQSYFICQKSCDKNRVFLAGNEEFTTQNIDANRTVTLSCRAYDANRIRIKLILKNSTSAGYELNSTVGRRLDFQLKTQCSSSGLYICKFSKEKKVEQLTGNLKVICQPTYCNDTTDVPTFPITKTLDLYVNIELCVWVFPAPTSLKLKSRLIALHESMKPVHDGYRASFRYLNNHTTQGTVKLAIEKWHVYTELYTLQFNNLKRSSLMFRILELPLCPTSISAKKAIDGSVFLMWGPGGAGGYKPTYIIMGKSQAEADYVEMARVGGMGRRVLTHFFESLSPATKYTFYIDVNDTQGFSKCAFMNASVVTNDL</sequence>
<dbReference type="Gene3D" id="3.10.100.10">
    <property type="entry name" value="Mannose-Binding Protein A, subunit A"/>
    <property type="match status" value="1"/>
</dbReference>